<feature type="region of interest" description="Disordered" evidence="1">
    <location>
        <begin position="296"/>
        <end position="336"/>
    </location>
</feature>
<proteinExistence type="predicted"/>
<evidence type="ECO:0000313" key="3">
    <source>
        <dbReference type="Proteomes" id="UP000294933"/>
    </source>
</evidence>
<dbReference type="Proteomes" id="UP000294933">
    <property type="component" value="Unassembled WGS sequence"/>
</dbReference>
<protein>
    <submittedName>
        <fullName evidence="2">Uncharacterized protein</fullName>
    </submittedName>
</protein>
<dbReference type="STRING" id="50990.A0A4Y7PHN1"/>
<sequence length="1012" mass="113460">MWTSPEQLAFLETRERILALSKSEKNRMPSFWTDLKNDWIAQFGTALFDAPNIKGSPTGMTRIKQWFNNRRNMSNSKASRSGSRGLLKMRKKQRYQDAQAYLKLYCSSKIAPALEEEYPTYQSRLRDLEKGLHIEFPLYQDALRERSNNKDTRRLAFMNTIARYMLSIESDAVKAEVAKLKELGDTEPIPDYIASATAEFTPEQAKRYMENHEYQRNQDGVVRFVDKFLKTLYAKAGLQGYLVLGGCEPKNGGDLVTMVFETDIASGKDFSEYMGPKWEEMLVLMSAPELSRRRAMLRTSDTGKAPEFSLPPINAEAGSSTSASSSTTTNSHINDFFGDPSQFSQAGFSQSPLVANAAMSENPPLMGKQTTRAFEKSRAPLGSSYIQPMAEMLQLARTNRTWSRTTSWAKIFFSQHRGQRQVWISVYLPTSHRIINGWKALIPYPSSRCPSTGLLTMAAPTFVIPELTPEIVVDVPAPTIPAPTIPAPIIAAPTELDVLMPVVPIAPVPATMEPIAAAMPDTLADAVNVFDLVMQMQRVMVKISNLDREGWSTYVTSVVDSLDMPTFGGMIWDSVIGRWVGLERIFGFLEASPTGHKLGTFGRPAEFAVWLKDGRPYDNDPEIKNVSKFATNWRTWWAALQPQERLPATSPPWPLLRPTSLIWSVHVEVEATDLLPLRQSTGITNPQVWQVYIREKPAGSDTHSLALTSEVPIHGSGMAVQNKIVDEKKCVSRVKDELSGRGREQHEAVEVARFGHSGSFRHPGAELVGVRACTVTEHGICMYSVGCGVQERPVEGRNGQRRVGKRTVPNMATRRDYQSQARPTNLILVATRVARKESREGSKGIEMQFIRVNDNELVVPTEFLNSIMLVGIADSPRKERDRLAVQSNGPTLPMIVDRIDVSCPIFVWTSVGYQLHDARGGGDTLRDRICIGRSGNVCVDRRDRRSLSLVLADHVNGMGMGMCDPELGTEWNKVPSRQDDVDRGKEGQTYDLYKPRRLFNRQRHYHPPKTRR</sequence>
<keyword evidence="3" id="KW-1185">Reference proteome</keyword>
<gene>
    <name evidence="2" type="ORF">BD410DRAFT_809382</name>
</gene>
<evidence type="ECO:0000256" key="1">
    <source>
        <dbReference type="SAM" id="MobiDB-lite"/>
    </source>
</evidence>
<name>A0A4Y7PHN1_9AGAM</name>
<dbReference type="VEuPathDB" id="FungiDB:BD410DRAFT_809382"/>
<accession>A0A4Y7PHN1</accession>
<organism evidence="2 3">
    <name type="scientific">Rickenella mellea</name>
    <dbReference type="NCBI Taxonomy" id="50990"/>
    <lineage>
        <taxon>Eukaryota</taxon>
        <taxon>Fungi</taxon>
        <taxon>Dikarya</taxon>
        <taxon>Basidiomycota</taxon>
        <taxon>Agaricomycotina</taxon>
        <taxon>Agaricomycetes</taxon>
        <taxon>Hymenochaetales</taxon>
        <taxon>Rickenellaceae</taxon>
        <taxon>Rickenella</taxon>
    </lineage>
</organism>
<reference evidence="2 3" key="1">
    <citation type="submission" date="2018-06" db="EMBL/GenBank/DDBJ databases">
        <title>A transcriptomic atlas of mushroom development highlights an independent origin of complex multicellularity.</title>
        <authorList>
            <consortium name="DOE Joint Genome Institute"/>
            <person name="Krizsan K."/>
            <person name="Almasi E."/>
            <person name="Merenyi Z."/>
            <person name="Sahu N."/>
            <person name="Viragh M."/>
            <person name="Koszo T."/>
            <person name="Mondo S."/>
            <person name="Kiss B."/>
            <person name="Balint B."/>
            <person name="Kues U."/>
            <person name="Barry K."/>
            <person name="Hegedus J.C."/>
            <person name="Henrissat B."/>
            <person name="Johnson J."/>
            <person name="Lipzen A."/>
            <person name="Ohm R."/>
            <person name="Nagy I."/>
            <person name="Pangilinan J."/>
            <person name="Yan J."/>
            <person name="Xiong Y."/>
            <person name="Grigoriev I.V."/>
            <person name="Hibbett D.S."/>
            <person name="Nagy L.G."/>
        </authorList>
    </citation>
    <scope>NUCLEOTIDE SEQUENCE [LARGE SCALE GENOMIC DNA]</scope>
    <source>
        <strain evidence="2 3">SZMC22713</strain>
    </source>
</reference>
<dbReference type="OrthoDB" id="2803783at2759"/>
<dbReference type="EMBL" id="ML170302">
    <property type="protein sequence ID" value="TDL14887.1"/>
    <property type="molecule type" value="Genomic_DNA"/>
</dbReference>
<dbReference type="AlphaFoldDB" id="A0A4Y7PHN1"/>
<evidence type="ECO:0000313" key="2">
    <source>
        <dbReference type="EMBL" id="TDL14887.1"/>
    </source>
</evidence>
<feature type="compositionally biased region" description="Low complexity" evidence="1">
    <location>
        <begin position="319"/>
        <end position="331"/>
    </location>
</feature>